<evidence type="ECO:0000256" key="1">
    <source>
        <dbReference type="ARBA" id="ARBA00009431"/>
    </source>
</evidence>
<keyword evidence="3" id="KW-0645">Protease</keyword>
<accession>A0A9P9ADK7</accession>
<evidence type="ECO:0000313" key="7">
    <source>
        <dbReference type="EMBL" id="KAH6689752.1"/>
    </source>
</evidence>
<dbReference type="GO" id="GO:0000324">
    <property type="term" value="C:fungal-type vacuole"/>
    <property type="evidence" value="ECO:0007669"/>
    <property type="project" value="TreeGrafter"/>
</dbReference>
<organism evidence="7 8">
    <name type="scientific">Plectosphaerella plurivora</name>
    <dbReference type="NCBI Taxonomy" id="936078"/>
    <lineage>
        <taxon>Eukaryota</taxon>
        <taxon>Fungi</taxon>
        <taxon>Dikarya</taxon>
        <taxon>Ascomycota</taxon>
        <taxon>Pezizomycotina</taxon>
        <taxon>Sordariomycetes</taxon>
        <taxon>Hypocreomycetidae</taxon>
        <taxon>Glomerellales</taxon>
        <taxon>Plectosphaerellaceae</taxon>
        <taxon>Plectosphaerella</taxon>
    </lineage>
</organism>
<dbReference type="EMBL" id="JAGSXJ010000007">
    <property type="protein sequence ID" value="KAH6689752.1"/>
    <property type="molecule type" value="Genomic_DNA"/>
</dbReference>
<proteinExistence type="inferred from homology"/>
<dbReference type="SUPFAM" id="SSF53474">
    <property type="entry name" value="alpha/beta-Hydrolases"/>
    <property type="match status" value="1"/>
</dbReference>
<evidence type="ECO:0000256" key="4">
    <source>
        <dbReference type="ARBA" id="ARBA00022801"/>
    </source>
</evidence>
<keyword evidence="8" id="KW-1185">Reference proteome</keyword>
<dbReference type="Pfam" id="PF00450">
    <property type="entry name" value="Peptidase_S10"/>
    <property type="match status" value="1"/>
</dbReference>
<feature type="signal peptide" evidence="6">
    <location>
        <begin position="1"/>
        <end position="19"/>
    </location>
</feature>
<dbReference type="InterPro" id="IPR029058">
    <property type="entry name" value="AB_hydrolase_fold"/>
</dbReference>
<dbReference type="PANTHER" id="PTHR11802:SF432">
    <property type="entry name" value="Y, PUTATIVE-RELATED"/>
    <property type="match status" value="1"/>
</dbReference>
<evidence type="ECO:0000256" key="2">
    <source>
        <dbReference type="ARBA" id="ARBA00022645"/>
    </source>
</evidence>
<evidence type="ECO:0000256" key="6">
    <source>
        <dbReference type="SAM" id="SignalP"/>
    </source>
</evidence>
<dbReference type="InterPro" id="IPR001563">
    <property type="entry name" value="Peptidase_S10"/>
</dbReference>
<dbReference type="AlphaFoldDB" id="A0A9P9ADK7"/>
<evidence type="ECO:0000256" key="5">
    <source>
        <dbReference type="ARBA" id="ARBA00023180"/>
    </source>
</evidence>
<sequence length="488" mass="53620">MQHLPFLSLFSQAIWSASASTTPESAQRVFLSGSANSAIEVPEVSLQLGQWRRQAKIVEQNSTICDAGSRQWSGTIPVGEGRDMFFWYFESRESPETAPLTIWLNGGPGASSLLGAFHEIGPCRVNEDGTATVRAESTWTNFSNMLFIDQPIGVGFSDPKNPDLWAESLNDAAIDLDIFLDAFLGDHFPNLRQAPLHLAGESFGGRYCPVYADLMRRSFSSVILVDALVDFSQASLGFYDHFCSPDAAPSQTGFNTSACGEMATEYSSCENIGRLCEATYDARVCSSAFETCYAMTEPYQRQVVAGGQNPYDDRKTCNEPPICGGMGMEQVAAFLNRDWVQDGLQIEHMKFETVNMGFGMRWSANPAITTPSTRELSRLLDNKKTPILVLNGNNDVVVNTEGILRVYDSLLWSGHAAYRNQALQKWYFADDAGELVVGGQMKTAQNLAVVTIDEAGHMSPYDQPEAVLQLMRRWTEGGAAAVQEMTTA</sequence>
<name>A0A9P9ADK7_9PEZI</name>
<protein>
    <submittedName>
        <fullName evidence="7">Carboxypeptidase Y</fullName>
    </submittedName>
</protein>
<gene>
    <name evidence="7" type="ORF">F5X68DRAFT_132032</name>
</gene>
<dbReference type="Gene3D" id="3.40.50.1820">
    <property type="entry name" value="alpha/beta hydrolase"/>
    <property type="match status" value="1"/>
</dbReference>
<keyword evidence="2 7" id="KW-0121">Carboxypeptidase</keyword>
<comment type="similarity">
    <text evidence="1">Belongs to the peptidase S10 family.</text>
</comment>
<dbReference type="Gene3D" id="1.10.287.410">
    <property type="match status" value="1"/>
</dbReference>
<dbReference type="Proteomes" id="UP000770015">
    <property type="component" value="Unassembled WGS sequence"/>
</dbReference>
<evidence type="ECO:0000256" key="3">
    <source>
        <dbReference type="ARBA" id="ARBA00022670"/>
    </source>
</evidence>
<dbReference type="GO" id="GO:0006508">
    <property type="term" value="P:proteolysis"/>
    <property type="evidence" value="ECO:0007669"/>
    <property type="project" value="UniProtKB-KW"/>
</dbReference>
<dbReference type="GO" id="GO:0004185">
    <property type="term" value="F:serine-type carboxypeptidase activity"/>
    <property type="evidence" value="ECO:0007669"/>
    <property type="project" value="InterPro"/>
</dbReference>
<comment type="caution">
    <text evidence="7">The sequence shown here is derived from an EMBL/GenBank/DDBJ whole genome shotgun (WGS) entry which is preliminary data.</text>
</comment>
<evidence type="ECO:0000313" key="8">
    <source>
        <dbReference type="Proteomes" id="UP000770015"/>
    </source>
</evidence>
<dbReference type="OrthoDB" id="443318at2759"/>
<dbReference type="PRINTS" id="PR00724">
    <property type="entry name" value="CRBOXYPTASEC"/>
</dbReference>
<dbReference type="PANTHER" id="PTHR11802">
    <property type="entry name" value="SERINE PROTEASE FAMILY S10 SERINE CARBOXYPEPTIDASE"/>
    <property type="match status" value="1"/>
</dbReference>
<keyword evidence="5" id="KW-0325">Glycoprotein</keyword>
<keyword evidence="4" id="KW-0378">Hydrolase</keyword>
<feature type="chain" id="PRO_5040291003" evidence="6">
    <location>
        <begin position="20"/>
        <end position="488"/>
    </location>
</feature>
<keyword evidence="6" id="KW-0732">Signal</keyword>
<reference evidence="7" key="1">
    <citation type="journal article" date="2021" name="Nat. Commun.">
        <title>Genetic determinants of endophytism in the Arabidopsis root mycobiome.</title>
        <authorList>
            <person name="Mesny F."/>
            <person name="Miyauchi S."/>
            <person name="Thiergart T."/>
            <person name="Pickel B."/>
            <person name="Atanasova L."/>
            <person name="Karlsson M."/>
            <person name="Huettel B."/>
            <person name="Barry K.W."/>
            <person name="Haridas S."/>
            <person name="Chen C."/>
            <person name="Bauer D."/>
            <person name="Andreopoulos W."/>
            <person name="Pangilinan J."/>
            <person name="LaButti K."/>
            <person name="Riley R."/>
            <person name="Lipzen A."/>
            <person name="Clum A."/>
            <person name="Drula E."/>
            <person name="Henrissat B."/>
            <person name="Kohler A."/>
            <person name="Grigoriev I.V."/>
            <person name="Martin F.M."/>
            <person name="Hacquard S."/>
        </authorList>
    </citation>
    <scope>NUCLEOTIDE SEQUENCE</scope>
    <source>
        <strain evidence="7">MPI-SDFR-AT-0117</strain>
    </source>
</reference>